<name>A0ABS6X1H2_9BACT</name>
<proteinExistence type="predicted"/>
<organism evidence="2 3">
    <name type="scientific">Hymenobacter profundi</name>
    <dbReference type="NCBI Taxonomy" id="1982110"/>
    <lineage>
        <taxon>Bacteria</taxon>
        <taxon>Pseudomonadati</taxon>
        <taxon>Bacteroidota</taxon>
        <taxon>Cytophagia</taxon>
        <taxon>Cytophagales</taxon>
        <taxon>Hymenobacteraceae</taxon>
        <taxon>Hymenobacter</taxon>
    </lineage>
</organism>
<keyword evidence="3" id="KW-1185">Reference proteome</keyword>
<evidence type="ECO:0000256" key="1">
    <source>
        <dbReference type="SAM" id="MobiDB-lite"/>
    </source>
</evidence>
<evidence type="ECO:0008006" key="4">
    <source>
        <dbReference type="Google" id="ProtNLM"/>
    </source>
</evidence>
<dbReference type="Proteomes" id="UP000826188">
    <property type="component" value="Unassembled WGS sequence"/>
</dbReference>
<sequence>MKPKNYRRKATRQSGLSKTNKLIAPPEDQAGQLVHQILAVLPSLRLVAVVDVADGRCRAGWSGLDDVTPQTAAQHSAALVRYQQLAVHQLEEEAVEEMSFLLSTQLHLVRMLPGGQQFLYLVGEKESISLGLVREQLRGQLQPLMLSN</sequence>
<dbReference type="RefSeq" id="WP_219159655.1">
    <property type="nucleotide sequence ID" value="NZ_JAHWGL010000060.1"/>
</dbReference>
<evidence type="ECO:0000313" key="2">
    <source>
        <dbReference type="EMBL" id="MBW3129680.1"/>
    </source>
</evidence>
<evidence type="ECO:0000313" key="3">
    <source>
        <dbReference type="Proteomes" id="UP000826188"/>
    </source>
</evidence>
<feature type="compositionally biased region" description="Basic residues" evidence="1">
    <location>
        <begin position="1"/>
        <end position="11"/>
    </location>
</feature>
<feature type="region of interest" description="Disordered" evidence="1">
    <location>
        <begin position="1"/>
        <end position="22"/>
    </location>
</feature>
<gene>
    <name evidence="2" type="ORF">KYK14_14045</name>
</gene>
<comment type="caution">
    <text evidence="2">The sequence shown here is derived from an EMBL/GenBank/DDBJ whole genome shotgun (WGS) entry which is preliminary data.</text>
</comment>
<reference evidence="2 3" key="1">
    <citation type="submission" date="2021-07" db="EMBL/GenBank/DDBJ databases">
        <title>Hymenobacter profundi sp. nov., isolated from deep-sea water.</title>
        <authorList>
            <person name="Kim M.K."/>
        </authorList>
    </citation>
    <scope>NUCLEOTIDE SEQUENCE [LARGE SCALE GENOMIC DNA]</scope>
    <source>
        <strain evidence="2 3">M2</strain>
    </source>
</reference>
<protein>
    <recommendedName>
        <fullName evidence="4">Roadblock/LAMTOR2 domain-containing protein</fullName>
    </recommendedName>
</protein>
<accession>A0ABS6X1H2</accession>
<dbReference type="EMBL" id="JAHWGL010000060">
    <property type="protein sequence ID" value="MBW3129680.1"/>
    <property type="molecule type" value="Genomic_DNA"/>
</dbReference>